<protein>
    <recommendedName>
        <fullName evidence="4">Transmembrane protein</fullName>
    </recommendedName>
</protein>
<keyword evidence="1" id="KW-1133">Transmembrane helix</keyword>
<feature type="transmembrane region" description="Helical" evidence="1">
    <location>
        <begin position="180"/>
        <end position="201"/>
    </location>
</feature>
<dbReference type="PROSITE" id="PS51257">
    <property type="entry name" value="PROKAR_LIPOPROTEIN"/>
    <property type="match status" value="1"/>
</dbReference>
<dbReference type="AlphaFoldDB" id="A0A8J4PLG2"/>
<dbReference type="Proteomes" id="UP000695562">
    <property type="component" value="Unassembled WGS sequence"/>
</dbReference>
<evidence type="ECO:0000256" key="1">
    <source>
        <dbReference type="SAM" id="Phobius"/>
    </source>
</evidence>
<dbReference type="OrthoDB" id="17566at2759"/>
<sequence length="204" mass="22869">MKLKIAIGLSVIVLACCIASFILPWYYLSKKETNLLPKQNVVFKWKYYQCQIGDKDKFDSINYDDIGICGFGTIGTFKMPDVAKILNTCLSFLVIGAAVALFTVLLQFVILLSPKLCRSCIWKVLSIAGSIATIVLLFISFFTLLGLPKAFKEDYILPCDDYWCDKVYGDDADYKWLPHAGWWTTLAACFFALCSGVMTLASSR</sequence>
<organism evidence="2 3">
    <name type="scientific">Polysphondylium violaceum</name>
    <dbReference type="NCBI Taxonomy" id="133409"/>
    <lineage>
        <taxon>Eukaryota</taxon>
        <taxon>Amoebozoa</taxon>
        <taxon>Evosea</taxon>
        <taxon>Eumycetozoa</taxon>
        <taxon>Dictyostelia</taxon>
        <taxon>Dictyosteliales</taxon>
        <taxon>Dictyosteliaceae</taxon>
        <taxon>Polysphondylium</taxon>
    </lineage>
</organism>
<feature type="transmembrane region" description="Helical" evidence="1">
    <location>
        <begin position="7"/>
        <end position="28"/>
    </location>
</feature>
<gene>
    <name evidence="2" type="ORF">CYY_009930</name>
</gene>
<name>A0A8J4PLG2_9MYCE</name>
<proteinExistence type="predicted"/>
<keyword evidence="1" id="KW-0472">Membrane</keyword>
<keyword evidence="1" id="KW-0812">Transmembrane</keyword>
<dbReference type="EMBL" id="AJWJ01000857">
    <property type="protein sequence ID" value="KAF2068749.1"/>
    <property type="molecule type" value="Genomic_DNA"/>
</dbReference>
<evidence type="ECO:0000313" key="3">
    <source>
        <dbReference type="Proteomes" id="UP000695562"/>
    </source>
</evidence>
<feature type="transmembrane region" description="Helical" evidence="1">
    <location>
        <begin position="85"/>
        <end position="112"/>
    </location>
</feature>
<keyword evidence="3" id="KW-1185">Reference proteome</keyword>
<evidence type="ECO:0000313" key="2">
    <source>
        <dbReference type="EMBL" id="KAF2068749.1"/>
    </source>
</evidence>
<evidence type="ECO:0008006" key="4">
    <source>
        <dbReference type="Google" id="ProtNLM"/>
    </source>
</evidence>
<accession>A0A8J4PLG2</accession>
<feature type="transmembrane region" description="Helical" evidence="1">
    <location>
        <begin position="124"/>
        <end position="147"/>
    </location>
</feature>
<comment type="caution">
    <text evidence="2">The sequence shown here is derived from an EMBL/GenBank/DDBJ whole genome shotgun (WGS) entry which is preliminary data.</text>
</comment>
<dbReference type="PANTHER" id="PTHR38736">
    <property type="entry name" value="TRANSMEMBRANE PROTEIN-RELATED"/>
    <property type="match status" value="1"/>
</dbReference>
<dbReference type="PANTHER" id="PTHR38736:SF1">
    <property type="entry name" value="TRANSMEMBRANE PROTEIN"/>
    <property type="match status" value="1"/>
</dbReference>
<reference evidence="2" key="1">
    <citation type="submission" date="2020-01" db="EMBL/GenBank/DDBJ databases">
        <title>Development of genomics and gene disruption for Polysphondylium violaceum indicates a role for the polyketide synthase stlB in stalk morphogenesis.</title>
        <authorList>
            <person name="Narita B."/>
            <person name="Kawabe Y."/>
            <person name="Kin K."/>
            <person name="Saito T."/>
            <person name="Gibbs R."/>
            <person name="Kuspa A."/>
            <person name="Muzny D."/>
            <person name="Queller D."/>
            <person name="Richards S."/>
            <person name="Strassman J."/>
            <person name="Sucgang R."/>
            <person name="Worley K."/>
            <person name="Schaap P."/>
        </authorList>
    </citation>
    <scope>NUCLEOTIDE SEQUENCE</scope>
    <source>
        <strain evidence="2">QSvi11</strain>
    </source>
</reference>